<feature type="compositionally biased region" description="Basic and acidic residues" evidence="1">
    <location>
        <begin position="1"/>
        <end position="11"/>
    </location>
</feature>
<feature type="domain" description="DUF547" evidence="2">
    <location>
        <begin position="417"/>
        <end position="550"/>
    </location>
</feature>
<feature type="compositionally biased region" description="Basic and acidic residues" evidence="1">
    <location>
        <begin position="25"/>
        <end position="48"/>
    </location>
</feature>
<protein>
    <submittedName>
        <fullName evidence="5">Uncharacterized protein LOC113868856</fullName>
    </submittedName>
</protein>
<evidence type="ECO:0000313" key="4">
    <source>
        <dbReference type="Proteomes" id="UP000694853"/>
    </source>
</evidence>
<organism evidence="4 5">
    <name type="scientific">Abrus precatorius</name>
    <name type="common">Indian licorice</name>
    <name type="synonym">Glycine abrus</name>
    <dbReference type="NCBI Taxonomy" id="3816"/>
    <lineage>
        <taxon>Eukaryota</taxon>
        <taxon>Viridiplantae</taxon>
        <taxon>Streptophyta</taxon>
        <taxon>Embryophyta</taxon>
        <taxon>Tracheophyta</taxon>
        <taxon>Spermatophyta</taxon>
        <taxon>Magnoliopsida</taxon>
        <taxon>eudicotyledons</taxon>
        <taxon>Gunneridae</taxon>
        <taxon>Pentapetalae</taxon>
        <taxon>rosids</taxon>
        <taxon>fabids</taxon>
        <taxon>Fabales</taxon>
        <taxon>Fabaceae</taxon>
        <taxon>Papilionoideae</taxon>
        <taxon>50 kb inversion clade</taxon>
        <taxon>NPAAA clade</taxon>
        <taxon>indigoferoid/millettioid clade</taxon>
        <taxon>Abreae</taxon>
        <taxon>Abrus</taxon>
    </lineage>
</organism>
<proteinExistence type="predicted"/>
<evidence type="ECO:0000259" key="2">
    <source>
        <dbReference type="Pfam" id="PF04784"/>
    </source>
</evidence>
<accession>A0A8B8LYD3</accession>
<reference evidence="5" key="2">
    <citation type="submission" date="2025-08" db="UniProtKB">
        <authorList>
            <consortium name="RefSeq"/>
        </authorList>
    </citation>
    <scope>IDENTIFICATION</scope>
    <source>
        <tissue evidence="5">Young leaves</tissue>
    </source>
</reference>
<dbReference type="InterPro" id="IPR025757">
    <property type="entry name" value="MIP1_Leuzipper"/>
</dbReference>
<dbReference type="PANTHER" id="PTHR23054:SF64">
    <property type="entry name" value="TRANSPORTER, PUTATIVE-RELATED"/>
    <property type="match status" value="1"/>
</dbReference>
<dbReference type="AlphaFoldDB" id="A0A8B8LYD3"/>
<evidence type="ECO:0000259" key="3">
    <source>
        <dbReference type="Pfam" id="PF14389"/>
    </source>
</evidence>
<name>A0A8B8LYD3_ABRPR</name>
<dbReference type="Proteomes" id="UP000694853">
    <property type="component" value="Unplaced"/>
</dbReference>
<gene>
    <name evidence="5" type="primary">LOC113868856</name>
</gene>
<dbReference type="Pfam" id="PF14389">
    <property type="entry name" value="Lzipper-MIP1"/>
    <property type="match status" value="1"/>
</dbReference>
<dbReference type="GeneID" id="113868856"/>
<evidence type="ECO:0000313" key="5">
    <source>
        <dbReference type="RefSeq" id="XP_027360613.1"/>
    </source>
</evidence>
<feature type="region of interest" description="Disordered" evidence="1">
    <location>
        <begin position="1"/>
        <end position="48"/>
    </location>
</feature>
<keyword evidence="4" id="KW-1185">Reference proteome</keyword>
<dbReference type="InterPro" id="IPR006869">
    <property type="entry name" value="DUF547"/>
</dbReference>
<feature type="domain" description="Ternary complex factor MIP1 leucine-zipper" evidence="3">
    <location>
        <begin position="70"/>
        <end position="149"/>
    </location>
</feature>
<dbReference type="OrthoDB" id="418495at2759"/>
<sequence>MGLERGGDHKMLGLKFTPRHKRSKSVPDKKRIEEDDPDNGHDSSDRLKLDTGYLTECDKARKNQIPTDEVHRTLKQEILLLERRLQDQFQVRCTLEKALGYRSSSLVNSNEIVIPKPATELIKEIAVLELEVVYLEQHLLSLYRKAFDQQLSPVSPSSKEETVKSPLTTPRARFINVPMPEVLRTRELSTTESNDHKLETLKKEHNRYEFETFGKEYNGNGLEEKHLDSGVYRCHSSLSHCPAFTMASPPAESLTKSLRACHSQPLSMLEYTQSSSSNIISLAEHLGTRISDHVPVQLNKLSEDMVKCISAIYCKLADPPMTHQGLSSPSSSLSTTSAFSIGDQVDMWSPRFRNNSFDVRLDNPFHVEGLKEFSGPYSTMVEISWIYRESRKSGDTEKLLQNFRSLICRLEEVNPGKLKHEEKLAFWINIHNALVMHAFLAYGIPQNNVRRVFLLLKAAYNVGGRTVSADTIQSSILKCRMSRPGQWLRLLFSPRKKFRAGNGRQAHALEHPEPLSHFALCSGNHSDPAVRVYTPKRVFQELEVAKEEYIRATFGVRKDQKILLPKLVESFTKDSGLCPSGVMDMIQESLPESLRKSVKKCQLAKSRKCIEWTPHNFTFRYLISKDMVK</sequence>
<dbReference type="PANTHER" id="PTHR23054">
    <property type="entry name" value="TERNARY COMPLEX FACTOR MIP1, LEUCINE-ZIPPER-RELATED"/>
    <property type="match status" value="1"/>
</dbReference>
<dbReference type="Pfam" id="PF04784">
    <property type="entry name" value="DUF547"/>
    <property type="match status" value="1"/>
</dbReference>
<evidence type="ECO:0000256" key="1">
    <source>
        <dbReference type="SAM" id="MobiDB-lite"/>
    </source>
</evidence>
<dbReference type="RefSeq" id="XP_027360613.1">
    <property type="nucleotide sequence ID" value="XM_027504812.1"/>
</dbReference>
<reference evidence="4" key="1">
    <citation type="journal article" date="2019" name="Toxins">
        <title>Detection of Abrin-Like and Prepropulchellin-Like Toxin Genes and Transcripts Using Whole Genome Sequencing and Full-Length Transcript Sequencing of Abrus precatorius.</title>
        <authorList>
            <person name="Hovde B.T."/>
            <person name="Daligault H.E."/>
            <person name="Hanschen E.R."/>
            <person name="Kunde Y.A."/>
            <person name="Johnson M.B."/>
            <person name="Starkenburg S.R."/>
            <person name="Johnson S.L."/>
        </authorList>
    </citation>
    <scope>NUCLEOTIDE SEQUENCE [LARGE SCALE GENOMIC DNA]</scope>
</reference>
<dbReference type="KEGG" id="aprc:113868856"/>